<dbReference type="Proteomes" id="UP000293345">
    <property type="component" value="Unassembled WGS sequence"/>
</dbReference>
<evidence type="ECO:0000259" key="10">
    <source>
        <dbReference type="PROSITE" id="PS50109"/>
    </source>
</evidence>
<dbReference type="Pfam" id="PF02518">
    <property type="entry name" value="HATPase_c"/>
    <property type="match status" value="1"/>
</dbReference>
<feature type="domain" description="Histidine kinase" evidence="10">
    <location>
        <begin position="159"/>
        <end position="382"/>
    </location>
</feature>
<name>A0A4Q2JZW8_9ACTN</name>
<dbReference type="PRINTS" id="PR00344">
    <property type="entry name" value="BCTRLSENSOR"/>
</dbReference>
<dbReference type="SMART" id="SM00387">
    <property type="entry name" value="HATPase_c"/>
    <property type="match status" value="1"/>
</dbReference>
<dbReference type="AlphaFoldDB" id="A0A4Q2JZW8"/>
<protein>
    <recommendedName>
        <fullName evidence="8">Circadian input-output histidine kinase CikA</fullName>
        <ecNumber evidence="4">2.7.13.3</ecNumber>
    </recommendedName>
</protein>
<dbReference type="InterPro" id="IPR004358">
    <property type="entry name" value="Sig_transdc_His_kin-like_C"/>
</dbReference>
<dbReference type="SMART" id="SM00388">
    <property type="entry name" value="HisKA"/>
    <property type="match status" value="1"/>
</dbReference>
<dbReference type="InterPro" id="IPR003594">
    <property type="entry name" value="HATPase_dom"/>
</dbReference>
<dbReference type="RefSeq" id="WP_129425255.1">
    <property type="nucleotide sequence ID" value="NZ_SDPW01000001.1"/>
</dbReference>
<dbReference type="InterPro" id="IPR036890">
    <property type="entry name" value="HATPase_C_sf"/>
</dbReference>
<dbReference type="InterPro" id="IPR011006">
    <property type="entry name" value="CheY-like_superfamily"/>
</dbReference>
<dbReference type="SMART" id="SM00448">
    <property type="entry name" value="REC"/>
    <property type="match status" value="1"/>
</dbReference>
<dbReference type="InterPro" id="IPR005467">
    <property type="entry name" value="His_kinase_dom"/>
</dbReference>
<evidence type="ECO:0000256" key="5">
    <source>
        <dbReference type="ARBA" id="ARBA00022553"/>
    </source>
</evidence>
<keyword evidence="6" id="KW-0418">Kinase</keyword>
<comment type="caution">
    <text evidence="12">The sequence shown here is derived from an EMBL/GenBank/DDBJ whole genome shotgun (WGS) entry which is preliminary data.</text>
</comment>
<dbReference type="PROSITE" id="PS50110">
    <property type="entry name" value="RESPONSE_REGULATORY"/>
    <property type="match status" value="1"/>
</dbReference>
<dbReference type="InterPro" id="IPR001789">
    <property type="entry name" value="Sig_transdc_resp-reg_receiver"/>
</dbReference>
<dbReference type="PANTHER" id="PTHR43719:SF28">
    <property type="entry name" value="PEROXIDE STRESS-ACTIVATED HISTIDINE KINASE MAK1-RELATED"/>
    <property type="match status" value="1"/>
</dbReference>
<sequence length="547" mass="61095">MGLFGSHSKRNENSASQLFEAACAQADPNTSFLLRASDLYPVHIAPSFQHVFGVEPARLVDDVETLLRFVPDEDRARIKRIIGTWDRTTPLTLDSDYRMPNDAAATKHIRATFTSVEGGEYTLVTATDVTDEHETIETAREQESHAMKNAQERTDFMSQLSHEIRTPLNGIKGMIALAQEHHTKEERLLDDLARATKLSDYLLSLVNDVLDMSRLNSGHVELEARPFDIRLVANELVAMFEAQAREKGIDYRVETEDCHSMFLIGDRMRLNQIIVNFISNALKFTDAGGHVTVTFREMYRRDDEVNYMIRVRDTGKGMDPRFTSRIFEPFEQEDRTIARRYGGTGLGMAITGALVELMQGEIVVDTELGRGTDFTTYIPFGLATQQQADELASAGETLEMFHSKESDATQYNFEGKHFLMAEDNDFNAEIAIELLGTLGVTVDHANDGPVVVDMFEKAPAGTYDAILMDIQMPTFNGWEATRRIRALDKDDAKTVPIIALSANNYVEDARQSREAGMNGHTGKPIEMDELKAQLAAATAESAYLGGK</sequence>
<dbReference type="Gene3D" id="3.40.50.2300">
    <property type="match status" value="1"/>
</dbReference>
<dbReference type="InterPro" id="IPR050956">
    <property type="entry name" value="2C_system_His_kinase"/>
</dbReference>
<dbReference type="Pfam" id="PF00072">
    <property type="entry name" value="Response_reg"/>
    <property type="match status" value="1"/>
</dbReference>
<accession>A0A4Q2JZW8</accession>
<dbReference type="EC" id="2.7.13.3" evidence="4"/>
<dbReference type="Gene3D" id="1.10.287.130">
    <property type="match status" value="1"/>
</dbReference>
<evidence type="ECO:0000256" key="3">
    <source>
        <dbReference type="ARBA" id="ARBA00006402"/>
    </source>
</evidence>
<dbReference type="CDD" id="cd00082">
    <property type="entry name" value="HisKA"/>
    <property type="match status" value="1"/>
</dbReference>
<keyword evidence="13" id="KW-1185">Reference proteome</keyword>
<feature type="modified residue" description="4-aspartylphosphate" evidence="9">
    <location>
        <position position="469"/>
    </location>
</feature>
<dbReference type="Gene3D" id="3.30.450.20">
    <property type="entry name" value="PAS domain"/>
    <property type="match status" value="1"/>
</dbReference>
<dbReference type="Gene3D" id="3.30.565.10">
    <property type="entry name" value="Histidine kinase-like ATPase, C-terminal domain"/>
    <property type="match status" value="1"/>
</dbReference>
<evidence type="ECO:0000256" key="4">
    <source>
        <dbReference type="ARBA" id="ARBA00012438"/>
    </source>
</evidence>
<dbReference type="Pfam" id="PF00512">
    <property type="entry name" value="HisKA"/>
    <property type="match status" value="1"/>
</dbReference>
<evidence type="ECO:0000256" key="8">
    <source>
        <dbReference type="ARBA" id="ARBA00074306"/>
    </source>
</evidence>
<comment type="catalytic activity">
    <reaction evidence="1">
        <text>ATP + protein L-histidine = ADP + protein N-phospho-L-histidine.</text>
        <dbReference type="EC" id="2.7.13.3"/>
    </reaction>
</comment>
<proteinExistence type="inferred from homology"/>
<dbReference type="CDD" id="cd17546">
    <property type="entry name" value="REC_hyHK_CKI1_RcsC-like"/>
    <property type="match status" value="1"/>
</dbReference>
<dbReference type="GO" id="GO:0005886">
    <property type="term" value="C:plasma membrane"/>
    <property type="evidence" value="ECO:0007669"/>
    <property type="project" value="UniProtKB-SubCell"/>
</dbReference>
<dbReference type="SUPFAM" id="SSF52172">
    <property type="entry name" value="CheY-like"/>
    <property type="match status" value="1"/>
</dbReference>
<dbReference type="PROSITE" id="PS50109">
    <property type="entry name" value="HIS_KIN"/>
    <property type="match status" value="1"/>
</dbReference>
<evidence type="ECO:0000313" key="12">
    <source>
        <dbReference type="EMBL" id="RXZ54659.1"/>
    </source>
</evidence>
<dbReference type="EMBL" id="SDPW01000001">
    <property type="protein sequence ID" value="RXZ54659.1"/>
    <property type="molecule type" value="Genomic_DNA"/>
</dbReference>
<dbReference type="PANTHER" id="PTHR43719">
    <property type="entry name" value="TWO-COMPONENT HISTIDINE KINASE"/>
    <property type="match status" value="1"/>
</dbReference>
<dbReference type="InterPro" id="IPR036097">
    <property type="entry name" value="HisK_dim/P_sf"/>
</dbReference>
<organism evidence="12 13">
    <name type="scientific">Senegalimassilia faecalis</name>
    <dbReference type="NCBI Taxonomy" id="2509433"/>
    <lineage>
        <taxon>Bacteria</taxon>
        <taxon>Bacillati</taxon>
        <taxon>Actinomycetota</taxon>
        <taxon>Coriobacteriia</taxon>
        <taxon>Coriobacteriales</taxon>
        <taxon>Coriobacteriaceae</taxon>
        <taxon>Senegalimassilia</taxon>
    </lineage>
</organism>
<dbReference type="SUPFAM" id="SSF55874">
    <property type="entry name" value="ATPase domain of HSP90 chaperone/DNA topoisomerase II/histidine kinase"/>
    <property type="match status" value="1"/>
</dbReference>
<evidence type="ECO:0000313" key="13">
    <source>
        <dbReference type="Proteomes" id="UP000293345"/>
    </source>
</evidence>
<reference evidence="12 13" key="1">
    <citation type="submission" date="2019-01" db="EMBL/GenBank/DDBJ databases">
        <title>Senegalimassilia sp. nov. KGMB04484 isolated human feces.</title>
        <authorList>
            <person name="Han K.-I."/>
            <person name="Kim J.-S."/>
            <person name="Lee K.C."/>
            <person name="Suh M.K."/>
            <person name="Eom M.K."/>
            <person name="Lee J.H."/>
            <person name="Park S.-H."/>
            <person name="Kang S.W."/>
            <person name="Park J.-E."/>
            <person name="Oh B.S."/>
            <person name="Yu S.Y."/>
            <person name="Choi S.-H."/>
            <person name="Lee D.H."/>
            <person name="Yoon H."/>
            <person name="Kim B.-Y."/>
            <person name="Lee J.H."/>
            <person name="Lee J.-S."/>
        </authorList>
    </citation>
    <scope>NUCLEOTIDE SEQUENCE [LARGE SCALE GENOMIC DNA]</scope>
    <source>
        <strain evidence="12 13">KGMB04484</strain>
    </source>
</reference>
<evidence type="ECO:0000256" key="9">
    <source>
        <dbReference type="PROSITE-ProRule" id="PRU00169"/>
    </source>
</evidence>
<dbReference type="InterPro" id="IPR003661">
    <property type="entry name" value="HisK_dim/P_dom"/>
</dbReference>
<keyword evidence="7" id="KW-0902">Two-component regulatory system</keyword>
<dbReference type="SUPFAM" id="SSF47384">
    <property type="entry name" value="Homodimeric domain of signal transducing histidine kinase"/>
    <property type="match status" value="1"/>
</dbReference>
<evidence type="ECO:0000259" key="11">
    <source>
        <dbReference type="PROSITE" id="PS50110"/>
    </source>
</evidence>
<keyword evidence="6" id="KW-0808">Transferase</keyword>
<feature type="domain" description="Response regulatory" evidence="11">
    <location>
        <begin position="417"/>
        <end position="538"/>
    </location>
</feature>
<dbReference type="CDD" id="cd16922">
    <property type="entry name" value="HATPase_EvgS-ArcB-TorS-like"/>
    <property type="match status" value="1"/>
</dbReference>
<evidence type="ECO:0000256" key="2">
    <source>
        <dbReference type="ARBA" id="ARBA00004236"/>
    </source>
</evidence>
<evidence type="ECO:0000256" key="1">
    <source>
        <dbReference type="ARBA" id="ARBA00000085"/>
    </source>
</evidence>
<evidence type="ECO:0000256" key="6">
    <source>
        <dbReference type="ARBA" id="ARBA00022777"/>
    </source>
</evidence>
<dbReference type="GO" id="GO:0000155">
    <property type="term" value="F:phosphorelay sensor kinase activity"/>
    <property type="evidence" value="ECO:0007669"/>
    <property type="project" value="InterPro"/>
</dbReference>
<keyword evidence="5 9" id="KW-0597">Phosphoprotein</keyword>
<dbReference type="OrthoDB" id="9806130at2"/>
<gene>
    <name evidence="12" type="ORF">ET524_09335</name>
</gene>
<comment type="similarity">
    <text evidence="3">In the N-terminal section; belongs to the phytochrome family.</text>
</comment>
<comment type="subcellular location">
    <subcellularLocation>
        <location evidence="2">Cell membrane</location>
    </subcellularLocation>
</comment>
<evidence type="ECO:0000256" key="7">
    <source>
        <dbReference type="ARBA" id="ARBA00023012"/>
    </source>
</evidence>
<dbReference type="FunFam" id="3.30.565.10:FF:000010">
    <property type="entry name" value="Sensor histidine kinase RcsC"/>
    <property type="match status" value="1"/>
</dbReference>